<gene>
    <name evidence="21" type="primary">CLEC11A</name>
</gene>
<dbReference type="InterPro" id="IPR001304">
    <property type="entry name" value="C-type_lectin-like"/>
</dbReference>
<dbReference type="PROSITE" id="PS50041">
    <property type="entry name" value="C_TYPE_LECTIN_2"/>
    <property type="match status" value="1"/>
</dbReference>
<evidence type="ECO:0000256" key="11">
    <source>
        <dbReference type="ARBA" id="ARBA00058532"/>
    </source>
</evidence>
<comment type="function">
    <text evidence="11">Promotes osteogenesis by stimulating the differentiation of mesenchymal progenitors into mature osteoblasts. Important for repair and maintenance of adult bone.</text>
</comment>
<sequence>MQWVWVLGSLLALGSFSAGKDQKGLGRKEKGGRRDAQAAEQVRESLMLKQLQEALELSPFQGPESPAGAPEAEGAQGEEDEGEPTVSPTPGLMPSPTPEDAISYVLGRLTGLDTGLHQLHVRLYTLDARVAELSRGLQLLRKEARDTREALEALEEAQKQGQRDRGRLEGCLKGLRLGHKCFLLFRDFQAQSAAHAHCGARGGSLAMPADQAQMEGLTRYLKAALAPYNWPVWLGIHDRRAEGLYLFENSQRVSFFAWHRAPLVGGPGAPTPHGPGHPALGPDQPNGREQENCVAQASDDGSWWDHDCERRFYYVCEFPQ</sequence>
<evidence type="ECO:0000256" key="14">
    <source>
        <dbReference type="ARBA" id="ARBA00076646"/>
    </source>
</evidence>
<keyword evidence="10" id="KW-0325">Glycoprotein</keyword>
<dbReference type="GO" id="GO:0005615">
    <property type="term" value="C:extracellular space"/>
    <property type="evidence" value="ECO:0007669"/>
    <property type="project" value="TreeGrafter"/>
</dbReference>
<evidence type="ECO:0000256" key="5">
    <source>
        <dbReference type="ARBA" id="ARBA00022729"/>
    </source>
</evidence>
<dbReference type="Pfam" id="PF00059">
    <property type="entry name" value="Lectin_C"/>
    <property type="match status" value="1"/>
</dbReference>
<evidence type="ECO:0000256" key="15">
    <source>
        <dbReference type="ARBA" id="ARBA00078616"/>
    </source>
</evidence>
<dbReference type="GeneID" id="110197921"/>
<accession>A0A6P5J949</accession>
<dbReference type="InParanoid" id="A0A6P5J949"/>
<proteinExistence type="predicted"/>
<dbReference type="InterPro" id="IPR016187">
    <property type="entry name" value="CTDL_fold"/>
</dbReference>
<dbReference type="SUPFAM" id="SSF56436">
    <property type="entry name" value="C-type lectin-like"/>
    <property type="match status" value="1"/>
</dbReference>
<dbReference type="SMART" id="SM00034">
    <property type="entry name" value="CLECT"/>
    <property type="match status" value="1"/>
</dbReference>
<evidence type="ECO:0000256" key="16">
    <source>
        <dbReference type="SAM" id="Coils"/>
    </source>
</evidence>
<protein>
    <recommendedName>
        <fullName evidence="12">C-type lectin domain family 11 member A</fullName>
    </recommendedName>
    <alternativeName>
        <fullName evidence="14">Lymphocyte secreted C-type lectin</fullName>
    </alternativeName>
    <alternativeName>
        <fullName evidence="13">Osteolectin</fullName>
    </alternativeName>
    <alternativeName>
        <fullName evidence="15">Stem cell growth factor</fullName>
    </alternativeName>
</protein>
<keyword evidence="6" id="KW-0430">Lectin</keyword>
<dbReference type="GO" id="GO:0005737">
    <property type="term" value="C:cytoplasm"/>
    <property type="evidence" value="ECO:0007669"/>
    <property type="project" value="UniProtKB-SubCell"/>
</dbReference>
<evidence type="ECO:0000256" key="13">
    <source>
        <dbReference type="ARBA" id="ARBA00075275"/>
    </source>
</evidence>
<evidence type="ECO:0000256" key="2">
    <source>
        <dbReference type="ARBA" id="ARBA00004613"/>
    </source>
</evidence>
<dbReference type="CTD" id="6320"/>
<keyword evidence="7" id="KW-0892">Osteogenesis</keyword>
<dbReference type="InterPro" id="IPR016186">
    <property type="entry name" value="C-type_lectin-like/link_sf"/>
</dbReference>
<reference evidence="21" key="1">
    <citation type="submission" date="2025-08" db="UniProtKB">
        <authorList>
            <consortium name="RefSeq"/>
        </authorList>
    </citation>
    <scope>IDENTIFICATION</scope>
    <source>
        <tissue evidence="21">Spleen</tissue>
    </source>
</reference>
<evidence type="ECO:0000256" key="3">
    <source>
        <dbReference type="ARBA" id="ARBA00022490"/>
    </source>
</evidence>
<dbReference type="PROSITE" id="PS00615">
    <property type="entry name" value="C_TYPE_LECTIN_1"/>
    <property type="match status" value="1"/>
</dbReference>
<keyword evidence="9" id="KW-1015">Disulfide bond</keyword>
<dbReference type="InterPro" id="IPR051663">
    <property type="entry name" value="CLec_Tetranectin-domain"/>
</dbReference>
<evidence type="ECO:0000256" key="9">
    <source>
        <dbReference type="ARBA" id="ARBA00023157"/>
    </source>
</evidence>
<dbReference type="RefSeq" id="XP_020827634.1">
    <property type="nucleotide sequence ID" value="XM_020971975.1"/>
</dbReference>
<feature type="chain" id="PRO_5028100149" description="C-type lectin domain family 11 member A" evidence="18">
    <location>
        <begin position="19"/>
        <end position="320"/>
    </location>
</feature>
<dbReference type="GO" id="GO:0001503">
    <property type="term" value="P:ossification"/>
    <property type="evidence" value="ECO:0007669"/>
    <property type="project" value="UniProtKB-KW"/>
</dbReference>
<evidence type="ECO:0000256" key="6">
    <source>
        <dbReference type="ARBA" id="ARBA00022734"/>
    </source>
</evidence>
<evidence type="ECO:0000259" key="19">
    <source>
        <dbReference type="PROSITE" id="PS50041"/>
    </source>
</evidence>
<evidence type="ECO:0000256" key="10">
    <source>
        <dbReference type="ARBA" id="ARBA00023180"/>
    </source>
</evidence>
<feature type="domain" description="C-type lectin" evidence="19">
    <location>
        <begin position="177"/>
        <end position="317"/>
    </location>
</feature>
<comment type="subcellular location">
    <subcellularLocation>
        <location evidence="1">Cytoplasm</location>
    </subcellularLocation>
    <subcellularLocation>
        <location evidence="2">Secreted</location>
    </subcellularLocation>
</comment>
<evidence type="ECO:0000313" key="20">
    <source>
        <dbReference type="Proteomes" id="UP000515140"/>
    </source>
</evidence>
<keyword evidence="20" id="KW-1185">Reference proteome</keyword>
<evidence type="ECO:0000313" key="21">
    <source>
        <dbReference type="RefSeq" id="XP_020827634.1"/>
    </source>
</evidence>
<keyword evidence="5 18" id="KW-0732">Signal</keyword>
<feature type="coiled-coil region" evidence="16">
    <location>
        <begin position="130"/>
        <end position="164"/>
    </location>
</feature>
<feature type="compositionally biased region" description="Low complexity" evidence="17">
    <location>
        <begin position="62"/>
        <end position="75"/>
    </location>
</feature>
<name>A0A6P5J949_PHACI</name>
<evidence type="ECO:0000256" key="4">
    <source>
        <dbReference type="ARBA" id="ARBA00022525"/>
    </source>
</evidence>
<dbReference type="AlphaFoldDB" id="A0A6P5J949"/>
<feature type="region of interest" description="Disordered" evidence="17">
    <location>
        <begin position="18"/>
        <end position="40"/>
    </location>
</feature>
<keyword evidence="8" id="KW-0339">Growth factor</keyword>
<evidence type="ECO:0000256" key="18">
    <source>
        <dbReference type="SAM" id="SignalP"/>
    </source>
</evidence>
<dbReference type="Proteomes" id="UP000515140">
    <property type="component" value="Unplaced"/>
</dbReference>
<dbReference type="Gene3D" id="3.10.100.10">
    <property type="entry name" value="Mannose-Binding Protein A, subunit A"/>
    <property type="match status" value="1"/>
</dbReference>
<dbReference type="FunFam" id="3.10.100.10:FF:000054">
    <property type="entry name" value="C-type lectin domain family 11 member A"/>
    <property type="match status" value="1"/>
</dbReference>
<feature type="region of interest" description="Disordered" evidence="17">
    <location>
        <begin position="266"/>
        <end position="290"/>
    </location>
</feature>
<dbReference type="OMA" id="EMTDQED"/>
<dbReference type="GO" id="GO:0008083">
    <property type="term" value="F:growth factor activity"/>
    <property type="evidence" value="ECO:0007669"/>
    <property type="project" value="UniProtKB-KW"/>
</dbReference>
<feature type="compositionally biased region" description="Basic and acidic residues" evidence="17">
    <location>
        <begin position="20"/>
        <end position="40"/>
    </location>
</feature>
<keyword evidence="16" id="KW-0175">Coiled coil</keyword>
<feature type="signal peptide" evidence="18">
    <location>
        <begin position="1"/>
        <end position="18"/>
    </location>
</feature>
<keyword evidence="4" id="KW-0964">Secreted</keyword>
<dbReference type="KEGG" id="pcw:110197921"/>
<evidence type="ECO:0000256" key="17">
    <source>
        <dbReference type="SAM" id="MobiDB-lite"/>
    </source>
</evidence>
<evidence type="ECO:0000256" key="7">
    <source>
        <dbReference type="ARBA" id="ARBA00022855"/>
    </source>
</evidence>
<dbReference type="PANTHER" id="PTHR22799">
    <property type="entry name" value="TETRANECTIN-RELATED"/>
    <property type="match status" value="1"/>
</dbReference>
<organism evidence="20 21">
    <name type="scientific">Phascolarctos cinereus</name>
    <name type="common">Koala</name>
    <dbReference type="NCBI Taxonomy" id="38626"/>
    <lineage>
        <taxon>Eukaryota</taxon>
        <taxon>Metazoa</taxon>
        <taxon>Chordata</taxon>
        <taxon>Craniata</taxon>
        <taxon>Vertebrata</taxon>
        <taxon>Euteleostomi</taxon>
        <taxon>Mammalia</taxon>
        <taxon>Metatheria</taxon>
        <taxon>Diprotodontia</taxon>
        <taxon>Phascolarctidae</taxon>
        <taxon>Phascolarctos</taxon>
    </lineage>
</organism>
<dbReference type="GO" id="GO:0008284">
    <property type="term" value="P:positive regulation of cell population proliferation"/>
    <property type="evidence" value="ECO:0007669"/>
    <property type="project" value="Ensembl"/>
</dbReference>
<feature type="region of interest" description="Disordered" evidence="17">
    <location>
        <begin position="59"/>
        <end position="99"/>
    </location>
</feature>
<dbReference type="InterPro" id="IPR018378">
    <property type="entry name" value="C-type_lectin_CS"/>
</dbReference>
<dbReference type="FunCoup" id="A0A6P5J949">
    <property type="interactions" value="308"/>
</dbReference>
<keyword evidence="3" id="KW-0963">Cytoplasm</keyword>
<evidence type="ECO:0000256" key="12">
    <source>
        <dbReference type="ARBA" id="ARBA00067379"/>
    </source>
</evidence>
<dbReference type="GO" id="GO:0030246">
    <property type="term" value="F:carbohydrate binding"/>
    <property type="evidence" value="ECO:0007669"/>
    <property type="project" value="UniProtKB-KW"/>
</dbReference>
<dbReference type="PANTHER" id="PTHR22799:SF1">
    <property type="entry name" value="C-TYPE LECTIN DOMAIN FAMILY 11 MEMBER A"/>
    <property type="match status" value="1"/>
</dbReference>
<evidence type="ECO:0000256" key="1">
    <source>
        <dbReference type="ARBA" id="ARBA00004496"/>
    </source>
</evidence>
<evidence type="ECO:0000256" key="8">
    <source>
        <dbReference type="ARBA" id="ARBA00023030"/>
    </source>
</evidence>